<dbReference type="GO" id="GO:0009279">
    <property type="term" value="C:cell outer membrane"/>
    <property type="evidence" value="ECO:0007669"/>
    <property type="project" value="UniProtKB-SubCell"/>
</dbReference>
<organism evidence="12 13">
    <name type="scientific">Colwellia chukchiensis</name>
    <dbReference type="NCBI Taxonomy" id="641665"/>
    <lineage>
        <taxon>Bacteria</taxon>
        <taxon>Pseudomonadati</taxon>
        <taxon>Pseudomonadota</taxon>
        <taxon>Gammaproteobacteria</taxon>
        <taxon>Alteromonadales</taxon>
        <taxon>Colwelliaceae</taxon>
        <taxon>Colwellia</taxon>
    </lineage>
</organism>
<evidence type="ECO:0000256" key="9">
    <source>
        <dbReference type="PROSITE-ProRule" id="PRU00473"/>
    </source>
</evidence>
<proteinExistence type="predicted"/>
<keyword evidence="5" id="KW-0406">Ion transport</keyword>
<dbReference type="PANTHER" id="PTHR30329:SF21">
    <property type="entry name" value="LIPOPROTEIN YIAD-RELATED"/>
    <property type="match status" value="1"/>
</dbReference>
<dbReference type="GO" id="GO:0006811">
    <property type="term" value="P:monoatomic ion transport"/>
    <property type="evidence" value="ECO:0007669"/>
    <property type="project" value="UniProtKB-KW"/>
</dbReference>
<sequence length="362" mass="39759">MRQQQKLGLLISGLICAFNVNAQEQPKAADLVGKNYLGIHGMRMNTDDDRLAPNNVDYIRHANGIGLEFGHRLSEYSELRLSYTRLNLTRTGWAPSTPSGKNIAANYLYFPNKQNFYVMAGASAIDVVDSDLSANIGAGYRHYLSERSAVYFEGNGHYQFDNKYTDLSAQIGLVYFFGDTAKKIVRSAPAPTQIKPAAPAPVAKAELDSDNDGVIDRKDQCPNTPAANKVDSDGCTIFTEANDEMRLLVNFDNAKAIVKPEYLDNIKVAADFLKQYPHTDLTISGHTSSQGAAAYNKKLSQQRAEAIVDVLVQEFGIAPSRLTAEGKGEEELLNPANTATAHAENRRIEAKVSVKRKIAVKR</sequence>
<keyword evidence="10" id="KW-0732">Signal</keyword>
<dbReference type="AlphaFoldDB" id="A0A1H7R588"/>
<evidence type="ECO:0000313" key="12">
    <source>
        <dbReference type="EMBL" id="SEL55401.1"/>
    </source>
</evidence>
<dbReference type="PROSITE" id="PS51123">
    <property type="entry name" value="OMPA_2"/>
    <property type="match status" value="1"/>
</dbReference>
<evidence type="ECO:0000256" key="3">
    <source>
        <dbReference type="ARBA" id="ARBA00022452"/>
    </source>
</evidence>
<evidence type="ECO:0000256" key="7">
    <source>
        <dbReference type="ARBA" id="ARBA00023136"/>
    </source>
</evidence>
<dbReference type="InterPro" id="IPR006664">
    <property type="entry name" value="OMP_bac"/>
</dbReference>
<dbReference type="SUPFAM" id="SSF103088">
    <property type="entry name" value="OmpA-like"/>
    <property type="match status" value="1"/>
</dbReference>
<dbReference type="RefSeq" id="WP_158088361.1">
    <property type="nucleotide sequence ID" value="NZ_FOBI01000013.1"/>
</dbReference>
<dbReference type="InterPro" id="IPR006665">
    <property type="entry name" value="OmpA-like"/>
</dbReference>
<keyword evidence="13" id="KW-1185">Reference proteome</keyword>
<evidence type="ECO:0000256" key="8">
    <source>
        <dbReference type="ARBA" id="ARBA00023237"/>
    </source>
</evidence>
<dbReference type="GO" id="GO:0046930">
    <property type="term" value="C:pore complex"/>
    <property type="evidence" value="ECO:0007669"/>
    <property type="project" value="UniProtKB-KW"/>
</dbReference>
<dbReference type="InterPro" id="IPR050330">
    <property type="entry name" value="Bact_OuterMem_StrucFunc"/>
</dbReference>
<dbReference type="PANTHER" id="PTHR30329">
    <property type="entry name" value="STATOR ELEMENT OF FLAGELLAR MOTOR COMPLEX"/>
    <property type="match status" value="1"/>
</dbReference>
<dbReference type="STRING" id="641665.GCA_002104455_01224"/>
<evidence type="ECO:0000256" key="1">
    <source>
        <dbReference type="ARBA" id="ARBA00004571"/>
    </source>
</evidence>
<evidence type="ECO:0000256" key="4">
    <source>
        <dbReference type="ARBA" id="ARBA00022692"/>
    </source>
</evidence>
<feature type="signal peptide" evidence="10">
    <location>
        <begin position="1"/>
        <end position="22"/>
    </location>
</feature>
<keyword evidence="4" id="KW-0812">Transmembrane</keyword>
<keyword evidence="3" id="KW-1134">Transmembrane beta strand</keyword>
<protein>
    <submittedName>
        <fullName evidence="12">OmpA-OmpF porin, OOP family</fullName>
    </submittedName>
</protein>
<dbReference type="Gene3D" id="2.40.160.20">
    <property type="match status" value="1"/>
</dbReference>
<keyword evidence="6" id="KW-0626">Porin</keyword>
<keyword evidence="8" id="KW-0998">Cell outer membrane</keyword>
<comment type="subcellular location">
    <subcellularLocation>
        <location evidence="1">Cell outer membrane</location>
        <topology evidence="1">Multi-pass membrane protein</topology>
    </subcellularLocation>
</comment>
<feature type="domain" description="OmpA-like" evidence="11">
    <location>
        <begin position="238"/>
        <end position="356"/>
    </location>
</feature>
<dbReference type="OrthoDB" id="9805832at2"/>
<dbReference type="PRINTS" id="PR01021">
    <property type="entry name" value="OMPADOMAIN"/>
</dbReference>
<evidence type="ECO:0000256" key="2">
    <source>
        <dbReference type="ARBA" id="ARBA00022448"/>
    </source>
</evidence>
<name>A0A1H7R588_9GAMM</name>
<dbReference type="Gene3D" id="3.30.1330.60">
    <property type="entry name" value="OmpA-like domain"/>
    <property type="match status" value="1"/>
</dbReference>
<feature type="chain" id="PRO_5011570873" evidence="10">
    <location>
        <begin position="23"/>
        <end position="362"/>
    </location>
</feature>
<dbReference type="Proteomes" id="UP000199297">
    <property type="component" value="Unassembled WGS sequence"/>
</dbReference>
<dbReference type="SUPFAM" id="SSF56925">
    <property type="entry name" value="OMPA-like"/>
    <property type="match status" value="1"/>
</dbReference>
<dbReference type="EMBL" id="FOBI01000013">
    <property type="protein sequence ID" value="SEL55401.1"/>
    <property type="molecule type" value="Genomic_DNA"/>
</dbReference>
<evidence type="ECO:0000313" key="13">
    <source>
        <dbReference type="Proteomes" id="UP000199297"/>
    </source>
</evidence>
<evidence type="ECO:0000256" key="6">
    <source>
        <dbReference type="ARBA" id="ARBA00023114"/>
    </source>
</evidence>
<reference evidence="13" key="1">
    <citation type="submission" date="2016-10" db="EMBL/GenBank/DDBJ databases">
        <authorList>
            <person name="Varghese N."/>
            <person name="Submissions S."/>
        </authorList>
    </citation>
    <scope>NUCLEOTIDE SEQUENCE [LARGE SCALE GENOMIC DNA]</scope>
    <source>
        <strain evidence="13">CGMCC 1.9127</strain>
    </source>
</reference>
<keyword evidence="2" id="KW-0813">Transport</keyword>
<evidence type="ECO:0000256" key="5">
    <source>
        <dbReference type="ARBA" id="ARBA00023065"/>
    </source>
</evidence>
<evidence type="ECO:0000256" key="10">
    <source>
        <dbReference type="SAM" id="SignalP"/>
    </source>
</evidence>
<dbReference type="Pfam" id="PF00691">
    <property type="entry name" value="OmpA"/>
    <property type="match status" value="1"/>
</dbReference>
<gene>
    <name evidence="12" type="ORF">SAMN05216262_11390</name>
</gene>
<dbReference type="InterPro" id="IPR036737">
    <property type="entry name" value="OmpA-like_sf"/>
</dbReference>
<evidence type="ECO:0000259" key="11">
    <source>
        <dbReference type="PROSITE" id="PS51123"/>
    </source>
</evidence>
<dbReference type="CDD" id="cd07185">
    <property type="entry name" value="OmpA_C-like"/>
    <property type="match status" value="1"/>
</dbReference>
<dbReference type="GO" id="GO:0015288">
    <property type="term" value="F:porin activity"/>
    <property type="evidence" value="ECO:0007669"/>
    <property type="project" value="UniProtKB-KW"/>
</dbReference>
<accession>A0A1H7R588</accession>
<dbReference type="InterPro" id="IPR011250">
    <property type="entry name" value="OMP/PagP_B-barrel"/>
</dbReference>
<keyword evidence="7 9" id="KW-0472">Membrane</keyword>